<dbReference type="Gene3D" id="3.60.21.70">
    <property type="entry name" value="PhoD-like phosphatase"/>
    <property type="match status" value="1"/>
</dbReference>
<dbReference type="InterPro" id="IPR038607">
    <property type="entry name" value="PhoD-like_sf"/>
</dbReference>
<proteinExistence type="predicted"/>
<name>A0ABQ0A8S6_9GAMM</name>
<comment type="caution">
    <text evidence="3">The sequence shown here is derived from an EMBL/GenBank/DDBJ whole genome shotgun (WGS) entry which is preliminary data.</text>
</comment>
<dbReference type="SUPFAM" id="SSF56300">
    <property type="entry name" value="Metallo-dependent phosphatases"/>
    <property type="match status" value="1"/>
</dbReference>
<evidence type="ECO:0000313" key="3">
    <source>
        <dbReference type="EMBL" id="GAA6168052.1"/>
    </source>
</evidence>
<dbReference type="PANTHER" id="PTHR43606">
    <property type="entry name" value="PHOSPHATASE, PUTATIVE (AFU_ORTHOLOGUE AFUA_6G08710)-RELATED"/>
    <property type="match status" value="1"/>
</dbReference>
<dbReference type="Proteomes" id="UP001465153">
    <property type="component" value="Unassembled WGS sequence"/>
</dbReference>
<evidence type="ECO:0000313" key="4">
    <source>
        <dbReference type="Proteomes" id="UP001465153"/>
    </source>
</evidence>
<dbReference type="EMBL" id="BAABWN010000005">
    <property type="protein sequence ID" value="GAA6168052.1"/>
    <property type="molecule type" value="Genomic_DNA"/>
</dbReference>
<gene>
    <name evidence="3" type="ORF">NBRC116591_18630</name>
</gene>
<dbReference type="Pfam" id="PF09423">
    <property type="entry name" value="PhoD"/>
    <property type="match status" value="1"/>
</dbReference>
<feature type="domain" description="PhoD-like phosphatase metallophosphatase" evidence="1">
    <location>
        <begin position="159"/>
        <end position="518"/>
    </location>
</feature>
<reference evidence="3 4" key="1">
    <citation type="submission" date="2024-04" db="EMBL/GenBank/DDBJ databases">
        <title>Draft genome sequence of Sessilibacter corallicola NBRC 116591.</title>
        <authorList>
            <person name="Miyakawa T."/>
            <person name="Kusuya Y."/>
            <person name="Miura T."/>
        </authorList>
    </citation>
    <scope>NUCLEOTIDE SEQUENCE [LARGE SCALE GENOMIC DNA]</scope>
    <source>
        <strain evidence="3 4">KU-00831-HH</strain>
    </source>
</reference>
<keyword evidence="4" id="KW-1185">Reference proteome</keyword>
<evidence type="ECO:0000259" key="1">
    <source>
        <dbReference type="Pfam" id="PF09423"/>
    </source>
</evidence>
<dbReference type="InterPro" id="IPR032093">
    <property type="entry name" value="PhoD_N"/>
</dbReference>
<protein>
    <submittedName>
        <fullName evidence="3">Alkaline phosphatase</fullName>
    </submittedName>
</protein>
<dbReference type="RefSeq" id="WP_353302713.1">
    <property type="nucleotide sequence ID" value="NZ_BAABWN010000005.1"/>
</dbReference>
<dbReference type="InterPro" id="IPR052900">
    <property type="entry name" value="Phospholipid_Metab_Enz"/>
</dbReference>
<sequence length="535" mass="60229">MANKQQVEMQKAKTESNLGRINRRTFLSGSSVAALASVSPLSFAQISTAVDRPVITHGVQAGEVTTHSAVIWAKTDRPARMFIQYAYNPEFRQSINIAPIDVLSVTNFVGKLRLTKLLSNQTVYYRIEFANLDNLKAVSDSAVGMFKTAPTQPKNLRFAWSGDTVGQGWGIDPARGGLKTYSALLSHNLDFFINSGDTVYADNPIQESVTMADGSQWNNIITEEKLKVAETLDEFRGQWQYNLLDKNFLEFNQQVPSYYQWDDHEVVNNWSPGKNLLDDDRYTEKSISVLAARASRAFYEMTTIDYVPEEPGRIYRNIAYGPDLEIFFLDLRSYRAANSESLQEEVSPEARILGAQQLQWLKTSLKNSRATWKVIACDMPISLIVWESRVNQKIVEAVANGEPGSPKGRELEFAELLKFMAEENIHNTVWITADVHYTAAHHYDPKRAAFKNFEPFWEFVSGPLHAGGFGTRVLDGTFGPEVIFQQAPPTQNSPPSEGYQFFGLVDIDGDSKALTVRLMNCDNQELFRQELKATV</sequence>
<dbReference type="PROSITE" id="PS51318">
    <property type="entry name" value="TAT"/>
    <property type="match status" value="1"/>
</dbReference>
<dbReference type="InterPro" id="IPR006311">
    <property type="entry name" value="TAT_signal"/>
</dbReference>
<dbReference type="InterPro" id="IPR018946">
    <property type="entry name" value="PhoD-like_MPP"/>
</dbReference>
<dbReference type="PANTHER" id="PTHR43606:SF1">
    <property type="entry name" value="PHOD-LIKE PHOSPHATASE METALLOPHOSPHATASE DOMAIN-CONTAINING PROTEIN"/>
    <property type="match status" value="1"/>
</dbReference>
<organism evidence="3 4">
    <name type="scientific">Sessilibacter corallicola</name>
    <dbReference type="NCBI Taxonomy" id="2904075"/>
    <lineage>
        <taxon>Bacteria</taxon>
        <taxon>Pseudomonadati</taxon>
        <taxon>Pseudomonadota</taxon>
        <taxon>Gammaproteobacteria</taxon>
        <taxon>Cellvibrionales</taxon>
        <taxon>Cellvibrionaceae</taxon>
        <taxon>Sessilibacter</taxon>
    </lineage>
</organism>
<dbReference type="Pfam" id="PF16655">
    <property type="entry name" value="PhoD_N"/>
    <property type="match status" value="1"/>
</dbReference>
<evidence type="ECO:0000259" key="2">
    <source>
        <dbReference type="Pfam" id="PF16655"/>
    </source>
</evidence>
<dbReference type="Gene3D" id="2.60.40.380">
    <property type="entry name" value="Purple acid phosphatase-like, N-terminal"/>
    <property type="match status" value="1"/>
</dbReference>
<accession>A0ABQ0A8S6</accession>
<dbReference type="InterPro" id="IPR029052">
    <property type="entry name" value="Metallo-depent_PP-like"/>
</dbReference>
<feature type="domain" description="Phospholipase D N-terminal" evidence="2">
    <location>
        <begin position="57"/>
        <end position="148"/>
    </location>
</feature>